<proteinExistence type="inferred from homology"/>
<evidence type="ECO:0000256" key="4">
    <source>
        <dbReference type="ARBA" id="ARBA00022741"/>
    </source>
</evidence>
<protein>
    <recommendedName>
        <fullName evidence="9">Arginine--tRNA ligase</fullName>
        <ecNumber evidence="9">6.1.1.19</ecNumber>
    </recommendedName>
    <alternativeName>
        <fullName evidence="9">Arginyl-tRNA synthetase</fullName>
        <shortName evidence="9">ArgRS</shortName>
    </alternativeName>
</protein>
<dbReference type="InterPro" id="IPR005148">
    <property type="entry name" value="Arg-tRNA-synth_N"/>
</dbReference>
<keyword evidence="7 9" id="KW-0030">Aminoacyl-tRNA synthetase</keyword>
<dbReference type="EMBL" id="CP060139">
    <property type="protein sequence ID" value="QNR24389.1"/>
    <property type="molecule type" value="Genomic_DNA"/>
</dbReference>
<name>A0A7H0VF91_9FLAO</name>
<evidence type="ECO:0000256" key="8">
    <source>
        <dbReference type="ARBA" id="ARBA00049339"/>
    </source>
</evidence>
<dbReference type="GO" id="GO:0004814">
    <property type="term" value="F:arginine-tRNA ligase activity"/>
    <property type="evidence" value="ECO:0007669"/>
    <property type="project" value="UniProtKB-UniRule"/>
</dbReference>
<dbReference type="RefSeq" id="WP_210758916.1">
    <property type="nucleotide sequence ID" value="NZ_CP060139.1"/>
</dbReference>
<dbReference type="Pfam" id="PF05746">
    <property type="entry name" value="DALR_1"/>
    <property type="match status" value="1"/>
</dbReference>
<accession>A0A7H0VF91</accession>
<feature type="domain" description="DALR anticodon binding" evidence="11">
    <location>
        <begin position="476"/>
        <end position="592"/>
    </location>
</feature>
<dbReference type="GO" id="GO:0005737">
    <property type="term" value="C:cytoplasm"/>
    <property type="evidence" value="ECO:0007669"/>
    <property type="project" value="UniProtKB-SubCell"/>
</dbReference>
<keyword evidence="2 9" id="KW-0963">Cytoplasm</keyword>
<evidence type="ECO:0000259" key="12">
    <source>
        <dbReference type="SMART" id="SM01016"/>
    </source>
</evidence>
<dbReference type="NCBIfam" id="TIGR00456">
    <property type="entry name" value="argS"/>
    <property type="match status" value="1"/>
</dbReference>
<reference evidence="13 14" key="1">
    <citation type="submission" date="2020-08" db="EMBL/GenBank/DDBJ databases">
        <title>Croceimicrobium hydrocarbonivorans gen. nov., sp. nov., a novel marine bacterium isolated from a bacterial consortium that degrades polyethylene terephthalate.</title>
        <authorList>
            <person name="Liu R."/>
        </authorList>
    </citation>
    <scope>NUCLEOTIDE SEQUENCE [LARGE SCALE GENOMIC DNA]</scope>
    <source>
        <strain evidence="13 14">A20-9</strain>
    </source>
</reference>
<sequence length="592" mass="66978">MQHDILNRLQAETSELLKALYGLENAPMDWQPTRKEFEGDLTLVVFPYLRSSKKKPEATAEEIGIALQERMAEVHSFNVIKGFLNVEISSDYWLACLHGIQDLENYGHQPKGNETILVEYSSPNTNKPLHLGHIRNILLGYSVSNILDAAGKNVKKVQIINDRGIHICKSMVAWQKFANGESPESSALKGDHLVGKYYVEFDKAYKAQIAELIAAGKTEDEAKEEAPILQEARETLRKWEQGDEETVALWQKMNSWVYAGFNETYQRIGVNFDKNYYESDTYILGKQVVDDGLANGLFFQKEDGSVWCDLEAEKLGQKLLLRKDGTSVYMTQDIGTAIQRYDDFGIDGMIYTVGNEQDHHFKVLFAILKKLGYKWAEQLYHLSYGMVDLPSGKMKSREGTVVDADDLMDEMKDTARRISEELGKTDGIDEATKAELHHMIGMGALKYFMLKVDPKKRMLFNPEESVDFQGNTGPFIQYTHARIQSLLRKAEDMNVAATGNYTELISQERDLIKAVLSFPEIVLEAAKDKAPSVIANYTYDLVKMYNAFYQQVSILNDEDTAAVSFRVDLSRKTAAVVKNAMALLGIEVPNRM</sequence>
<evidence type="ECO:0000313" key="14">
    <source>
        <dbReference type="Proteomes" id="UP000516305"/>
    </source>
</evidence>
<evidence type="ECO:0000256" key="5">
    <source>
        <dbReference type="ARBA" id="ARBA00022840"/>
    </source>
</evidence>
<feature type="short sequence motif" description="'HIGH' region" evidence="9">
    <location>
        <begin position="123"/>
        <end position="133"/>
    </location>
</feature>
<keyword evidence="6 9" id="KW-0648">Protein biosynthesis</keyword>
<keyword evidence="4 9" id="KW-0547">Nucleotide-binding</keyword>
<dbReference type="SMART" id="SM00836">
    <property type="entry name" value="DALR_1"/>
    <property type="match status" value="1"/>
</dbReference>
<evidence type="ECO:0000256" key="2">
    <source>
        <dbReference type="ARBA" id="ARBA00022490"/>
    </source>
</evidence>
<dbReference type="EC" id="6.1.1.19" evidence="9"/>
<dbReference type="InterPro" id="IPR001412">
    <property type="entry name" value="aa-tRNA-synth_I_CS"/>
</dbReference>
<dbReference type="SUPFAM" id="SSF55190">
    <property type="entry name" value="Arginyl-tRNA synthetase (ArgRS), N-terminal 'additional' domain"/>
    <property type="match status" value="1"/>
</dbReference>
<dbReference type="PANTHER" id="PTHR11956">
    <property type="entry name" value="ARGINYL-TRNA SYNTHETASE"/>
    <property type="match status" value="1"/>
</dbReference>
<comment type="subunit">
    <text evidence="9">Monomer.</text>
</comment>
<evidence type="ECO:0000256" key="7">
    <source>
        <dbReference type="ARBA" id="ARBA00023146"/>
    </source>
</evidence>
<gene>
    <name evidence="9" type="primary">argS</name>
    <name evidence="13" type="ORF">H4K34_00700</name>
</gene>
<dbReference type="InterPro" id="IPR008909">
    <property type="entry name" value="DALR_anticod-bd"/>
</dbReference>
<dbReference type="Gene3D" id="3.40.50.620">
    <property type="entry name" value="HUPs"/>
    <property type="match status" value="1"/>
</dbReference>
<dbReference type="Gene3D" id="3.30.1360.70">
    <property type="entry name" value="Arginyl tRNA synthetase N-terminal domain"/>
    <property type="match status" value="1"/>
</dbReference>
<organism evidence="13 14">
    <name type="scientific">Croceimicrobium hydrocarbonivorans</name>
    <dbReference type="NCBI Taxonomy" id="2761580"/>
    <lineage>
        <taxon>Bacteria</taxon>
        <taxon>Pseudomonadati</taxon>
        <taxon>Bacteroidota</taxon>
        <taxon>Flavobacteriia</taxon>
        <taxon>Flavobacteriales</taxon>
        <taxon>Owenweeksiaceae</taxon>
        <taxon>Croceimicrobium</taxon>
    </lineage>
</organism>
<dbReference type="InterPro" id="IPR036695">
    <property type="entry name" value="Arg-tRNA-synth_N_sf"/>
</dbReference>
<dbReference type="PANTHER" id="PTHR11956:SF5">
    <property type="entry name" value="ARGININE--TRNA LIGASE, CYTOPLASMIC"/>
    <property type="match status" value="1"/>
</dbReference>
<dbReference type="AlphaFoldDB" id="A0A7H0VF91"/>
<dbReference type="FunFam" id="1.10.730.10:FF:000006">
    <property type="entry name" value="Arginyl-tRNA synthetase 2, mitochondrial"/>
    <property type="match status" value="1"/>
</dbReference>
<dbReference type="Gene3D" id="1.10.730.10">
    <property type="entry name" value="Isoleucyl-tRNA Synthetase, Domain 1"/>
    <property type="match status" value="1"/>
</dbReference>
<evidence type="ECO:0000256" key="10">
    <source>
        <dbReference type="RuleBase" id="RU363038"/>
    </source>
</evidence>
<dbReference type="InterPro" id="IPR009080">
    <property type="entry name" value="tRNAsynth_Ia_anticodon-bd"/>
</dbReference>
<dbReference type="HAMAP" id="MF_00123">
    <property type="entry name" value="Arg_tRNA_synth"/>
    <property type="match status" value="1"/>
</dbReference>
<comment type="similarity">
    <text evidence="1 9 10">Belongs to the class-I aminoacyl-tRNA synthetase family.</text>
</comment>
<dbReference type="InterPro" id="IPR001278">
    <property type="entry name" value="Arg-tRNA-ligase"/>
</dbReference>
<evidence type="ECO:0000256" key="3">
    <source>
        <dbReference type="ARBA" id="ARBA00022598"/>
    </source>
</evidence>
<dbReference type="SMART" id="SM01016">
    <property type="entry name" value="Arg_tRNA_synt_N"/>
    <property type="match status" value="1"/>
</dbReference>
<evidence type="ECO:0000256" key="6">
    <source>
        <dbReference type="ARBA" id="ARBA00022917"/>
    </source>
</evidence>
<keyword evidence="14" id="KW-1185">Reference proteome</keyword>
<dbReference type="SUPFAM" id="SSF52374">
    <property type="entry name" value="Nucleotidylyl transferase"/>
    <property type="match status" value="1"/>
</dbReference>
<comment type="catalytic activity">
    <reaction evidence="8 9">
        <text>tRNA(Arg) + L-arginine + ATP = L-arginyl-tRNA(Arg) + AMP + diphosphate</text>
        <dbReference type="Rhea" id="RHEA:20301"/>
        <dbReference type="Rhea" id="RHEA-COMP:9658"/>
        <dbReference type="Rhea" id="RHEA-COMP:9673"/>
        <dbReference type="ChEBI" id="CHEBI:30616"/>
        <dbReference type="ChEBI" id="CHEBI:32682"/>
        <dbReference type="ChEBI" id="CHEBI:33019"/>
        <dbReference type="ChEBI" id="CHEBI:78442"/>
        <dbReference type="ChEBI" id="CHEBI:78513"/>
        <dbReference type="ChEBI" id="CHEBI:456215"/>
        <dbReference type="EC" id="6.1.1.19"/>
    </reaction>
</comment>
<keyword evidence="5 9" id="KW-0067">ATP-binding</keyword>
<dbReference type="KEGG" id="chyd:H4K34_00700"/>
<evidence type="ECO:0000256" key="1">
    <source>
        <dbReference type="ARBA" id="ARBA00005594"/>
    </source>
</evidence>
<evidence type="ECO:0000313" key="13">
    <source>
        <dbReference type="EMBL" id="QNR24389.1"/>
    </source>
</evidence>
<dbReference type="InterPro" id="IPR014729">
    <property type="entry name" value="Rossmann-like_a/b/a_fold"/>
</dbReference>
<keyword evidence="3 9" id="KW-0436">Ligase</keyword>
<dbReference type="SUPFAM" id="SSF47323">
    <property type="entry name" value="Anticodon-binding domain of a subclass of class I aminoacyl-tRNA synthetases"/>
    <property type="match status" value="1"/>
</dbReference>
<evidence type="ECO:0000259" key="11">
    <source>
        <dbReference type="SMART" id="SM00836"/>
    </source>
</evidence>
<dbReference type="PROSITE" id="PS00178">
    <property type="entry name" value="AA_TRNA_LIGASE_I"/>
    <property type="match status" value="1"/>
</dbReference>
<comment type="subcellular location">
    <subcellularLocation>
        <location evidence="9">Cytoplasm</location>
    </subcellularLocation>
</comment>
<feature type="domain" description="Arginyl tRNA synthetase N-terminal" evidence="12">
    <location>
        <begin position="7"/>
        <end position="88"/>
    </location>
</feature>
<dbReference type="InterPro" id="IPR035684">
    <property type="entry name" value="ArgRS_core"/>
</dbReference>
<evidence type="ECO:0000256" key="9">
    <source>
        <dbReference type="HAMAP-Rule" id="MF_00123"/>
    </source>
</evidence>
<dbReference type="GO" id="GO:0005524">
    <property type="term" value="F:ATP binding"/>
    <property type="evidence" value="ECO:0007669"/>
    <property type="project" value="UniProtKB-UniRule"/>
</dbReference>
<dbReference type="GO" id="GO:0006420">
    <property type="term" value="P:arginyl-tRNA aminoacylation"/>
    <property type="evidence" value="ECO:0007669"/>
    <property type="project" value="UniProtKB-UniRule"/>
</dbReference>
<dbReference type="Pfam" id="PF00750">
    <property type="entry name" value="tRNA-synt_1d"/>
    <property type="match status" value="1"/>
</dbReference>
<dbReference type="PRINTS" id="PR01038">
    <property type="entry name" value="TRNASYNTHARG"/>
</dbReference>
<dbReference type="Proteomes" id="UP000516305">
    <property type="component" value="Chromosome"/>
</dbReference>